<accession>J4H3P3</accession>
<feature type="transmembrane region" description="Helical" evidence="2">
    <location>
        <begin position="308"/>
        <end position="326"/>
    </location>
</feature>
<dbReference type="PANTHER" id="PTHR31145">
    <property type="entry name" value="INTEGRAL MEMBRANE PROTEIN (AFU_ORTHOLOGUE AFUA_7G01610)"/>
    <property type="match status" value="1"/>
</dbReference>
<dbReference type="GeneID" id="24098505"/>
<evidence type="ECO:0000259" key="3">
    <source>
        <dbReference type="Pfam" id="PF06011"/>
    </source>
</evidence>
<name>J4H3P3_9APHY</name>
<feature type="transmembrane region" description="Helical" evidence="2">
    <location>
        <begin position="338"/>
        <end position="360"/>
    </location>
</feature>
<evidence type="ECO:0000256" key="2">
    <source>
        <dbReference type="SAM" id="Phobius"/>
    </source>
</evidence>
<keyword evidence="2" id="KW-0472">Membrane</keyword>
<feature type="compositionally biased region" description="Polar residues" evidence="1">
    <location>
        <begin position="404"/>
        <end position="415"/>
    </location>
</feature>
<dbReference type="GO" id="GO:0016020">
    <property type="term" value="C:membrane"/>
    <property type="evidence" value="ECO:0007669"/>
    <property type="project" value="TreeGrafter"/>
</dbReference>
<feature type="compositionally biased region" description="Low complexity" evidence="1">
    <location>
        <begin position="487"/>
        <end position="497"/>
    </location>
</feature>
<gene>
    <name evidence="4" type="ORF">FIBRA_05732</name>
</gene>
<evidence type="ECO:0000256" key="1">
    <source>
        <dbReference type="SAM" id="MobiDB-lite"/>
    </source>
</evidence>
<feature type="compositionally biased region" description="Polar residues" evidence="1">
    <location>
        <begin position="465"/>
        <end position="486"/>
    </location>
</feature>
<dbReference type="STRING" id="599839.J4H3P3"/>
<dbReference type="GO" id="GO:0055085">
    <property type="term" value="P:transmembrane transport"/>
    <property type="evidence" value="ECO:0007669"/>
    <property type="project" value="TreeGrafter"/>
</dbReference>
<evidence type="ECO:0000313" key="5">
    <source>
        <dbReference type="Proteomes" id="UP000006352"/>
    </source>
</evidence>
<organism evidence="4 5">
    <name type="scientific">Fibroporia radiculosa</name>
    <dbReference type="NCBI Taxonomy" id="599839"/>
    <lineage>
        <taxon>Eukaryota</taxon>
        <taxon>Fungi</taxon>
        <taxon>Dikarya</taxon>
        <taxon>Basidiomycota</taxon>
        <taxon>Agaricomycotina</taxon>
        <taxon>Agaricomycetes</taxon>
        <taxon>Polyporales</taxon>
        <taxon>Fibroporiaceae</taxon>
        <taxon>Fibroporia</taxon>
    </lineage>
</organism>
<feature type="compositionally biased region" description="Polar residues" evidence="1">
    <location>
        <begin position="436"/>
        <end position="456"/>
    </location>
</feature>
<feature type="region of interest" description="Disordered" evidence="1">
    <location>
        <begin position="1"/>
        <end position="22"/>
    </location>
</feature>
<protein>
    <recommendedName>
        <fullName evidence="3">TRP C-terminal domain-containing protein</fullName>
    </recommendedName>
</protein>
<feature type="transmembrane region" description="Helical" evidence="2">
    <location>
        <begin position="251"/>
        <end position="270"/>
    </location>
</feature>
<dbReference type="PANTHER" id="PTHR31145:SF2">
    <property type="entry name" value="FLAVIN CARRIER PROTEIN 2"/>
    <property type="match status" value="1"/>
</dbReference>
<sequence>MQNSINNMRDLTGGNSQDASSGGAVQYVNRKLSPYNSPSASSFAVSTSVLSRFSSLPQIDLVDPGAQSLIATSVRNASTLVSDGGVAIVTSDSTDVLQAGIPIYVNTIGIATADAFMTIFLVALIYAAIVSAILGLGYLLYFYASRRIWGKRYIGYLPGLQFGYLPFARAWGLRAALITILPITVFAFYQWTLKDSWLSVLLSVITLVILMALVFPSLWLVLRGVLRRSNEAIPSSLSLTPLVSPFRQERIYYIVVLLLAVIAKSMITAFGHAHGLVQSILCLIVEIVLLVSLIILKPYRTRHADILQGFLAIVRVVCSGLFIAFAESLALMAIPRTAIGIVAAVIFSIAVLVMFFNILVNLGLWRLVTDVLCCGKRRRKGDRALTSKDSNFMFGKEDAEKGQDSSGTTPGSSQFFLIRPGNPTPPATDVGALTPVSANSEQPSMFSSATTTSTLGETLPRRWSFQHSRPPSSSELSPTTGGSFVTPSPSSPSSRLPSQRHSRHPSSSAPAPIVEHQFSEENAS</sequence>
<feature type="transmembrane region" description="Helical" evidence="2">
    <location>
        <begin position="276"/>
        <end position="296"/>
    </location>
</feature>
<dbReference type="InterPro" id="IPR040241">
    <property type="entry name" value="TRP_Flc/Pkd2-like"/>
</dbReference>
<dbReference type="RefSeq" id="XP_012182877.1">
    <property type="nucleotide sequence ID" value="XM_012327487.1"/>
</dbReference>
<dbReference type="OrthoDB" id="2115177at2759"/>
<keyword evidence="2" id="KW-0812">Transmembrane</keyword>
<dbReference type="HOGENOM" id="CLU_519744_0_0_1"/>
<evidence type="ECO:0000313" key="4">
    <source>
        <dbReference type="EMBL" id="CCM03594.1"/>
    </source>
</evidence>
<feature type="compositionally biased region" description="Polar residues" evidence="1">
    <location>
        <begin position="1"/>
        <end position="20"/>
    </location>
</feature>
<dbReference type="GO" id="GO:0009272">
    <property type="term" value="P:fungal-type cell wall biogenesis"/>
    <property type="evidence" value="ECO:0007669"/>
    <property type="project" value="TreeGrafter"/>
</dbReference>
<keyword evidence="5" id="KW-1185">Reference proteome</keyword>
<dbReference type="Pfam" id="PF06011">
    <property type="entry name" value="TRP"/>
    <property type="match status" value="1"/>
</dbReference>
<dbReference type="EMBL" id="HE797119">
    <property type="protein sequence ID" value="CCM03594.1"/>
    <property type="molecule type" value="Genomic_DNA"/>
</dbReference>
<dbReference type="AlphaFoldDB" id="J4H3P3"/>
<feature type="transmembrane region" description="Helical" evidence="2">
    <location>
        <begin position="171"/>
        <end position="191"/>
    </location>
</feature>
<feature type="domain" description="TRP C-terminal" evidence="3">
    <location>
        <begin position="1"/>
        <end position="362"/>
    </location>
</feature>
<keyword evidence="2" id="KW-1133">Transmembrane helix</keyword>
<dbReference type="InterPro" id="IPR010308">
    <property type="entry name" value="TRP_C"/>
</dbReference>
<feature type="transmembrane region" description="Helical" evidence="2">
    <location>
        <begin position="115"/>
        <end position="143"/>
    </location>
</feature>
<feature type="region of interest" description="Disordered" evidence="1">
    <location>
        <begin position="396"/>
        <end position="524"/>
    </location>
</feature>
<proteinExistence type="predicted"/>
<reference evidence="4 5" key="1">
    <citation type="journal article" date="2012" name="Appl. Environ. Microbiol.">
        <title>Short-read sequencing for genomic analysis of the brown rot fungus Fibroporia radiculosa.</title>
        <authorList>
            <person name="Tang J.D."/>
            <person name="Perkins A.D."/>
            <person name="Sonstegard T.S."/>
            <person name="Schroeder S.G."/>
            <person name="Burgess S.C."/>
            <person name="Diehl S.V."/>
        </authorList>
    </citation>
    <scope>NUCLEOTIDE SEQUENCE [LARGE SCALE GENOMIC DNA]</scope>
    <source>
        <strain evidence="4 5">TFFH 294</strain>
    </source>
</reference>
<dbReference type="InParanoid" id="J4H3P3"/>
<feature type="transmembrane region" description="Helical" evidence="2">
    <location>
        <begin position="197"/>
        <end position="222"/>
    </location>
</feature>
<dbReference type="Proteomes" id="UP000006352">
    <property type="component" value="Unassembled WGS sequence"/>
</dbReference>